<dbReference type="WBParaSite" id="HPBE_0001063001-mRNA-1">
    <property type="protein sequence ID" value="HPBE_0001063001-mRNA-1"/>
    <property type="gene ID" value="HPBE_0001063001"/>
</dbReference>
<accession>A0A3P8A4E2</accession>
<sequence>MACCLVGAYLGRIATIVAFRVLCHVHDSFTVADWLTGRLAGWLYWKDLRGRQSGVEFGDAGRVANGLDCGAVSVSATAVAVVTIGEASVRCVNGTFELRAKAGVVIIQMRPARLMCLMAVSSSMDSWTPVSNRVLTEVRWLRFASNPVAMAATGSWLADFWHLD</sequence>
<reference evidence="4" key="2">
    <citation type="submission" date="2019-09" db="UniProtKB">
        <authorList>
            <consortium name="WormBaseParasite"/>
        </authorList>
    </citation>
    <scope>IDENTIFICATION</scope>
</reference>
<evidence type="ECO:0000313" key="2">
    <source>
        <dbReference type="EMBL" id="VDO85773.1"/>
    </source>
</evidence>
<evidence type="ECO:0000313" key="4">
    <source>
        <dbReference type="WBParaSite" id="HPBE_0001063001-mRNA-1"/>
    </source>
</evidence>
<feature type="chain" id="PRO_5044551603" evidence="1">
    <location>
        <begin position="19"/>
        <end position="164"/>
    </location>
</feature>
<dbReference type="Proteomes" id="UP000050761">
    <property type="component" value="Unassembled WGS sequence"/>
</dbReference>
<accession>A0A183FRX6</accession>
<evidence type="ECO:0000313" key="3">
    <source>
        <dbReference type="Proteomes" id="UP000050761"/>
    </source>
</evidence>
<reference evidence="2 3" key="1">
    <citation type="submission" date="2018-11" db="EMBL/GenBank/DDBJ databases">
        <authorList>
            <consortium name="Pathogen Informatics"/>
        </authorList>
    </citation>
    <scope>NUCLEOTIDE SEQUENCE [LARGE SCALE GENOMIC DNA]</scope>
</reference>
<protein>
    <submittedName>
        <fullName evidence="4">Transmembrane protein</fullName>
    </submittedName>
</protein>
<name>A0A183FRX6_HELPZ</name>
<organism evidence="3 4">
    <name type="scientific">Heligmosomoides polygyrus</name>
    <name type="common">Parasitic roundworm</name>
    <dbReference type="NCBI Taxonomy" id="6339"/>
    <lineage>
        <taxon>Eukaryota</taxon>
        <taxon>Metazoa</taxon>
        <taxon>Ecdysozoa</taxon>
        <taxon>Nematoda</taxon>
        <taxon>Chromadorea</taxon>
        <taxon>Rhabditida</taxon>
        <taxon>Rhabditina</taxon>
        <taxon>Rhabditomorpha</taxon>
        <taxon>Strongyloidea</taxon>
        <taxon>Heligmosomidae</taxon>
        <taxon>Heligmosomoides</taxon>
    </lineage>
</organism>
<gene>
    <name evidence="2" type="ORF">HPBE_LOCUS10631</name>
</gene>
<keyword evidence="1" id="KW-0732">Signal</keyword>
<keyword evidence="3" id="KW-1185">Reference proteome</keyword>
<evidence type="ECO:0000256" key="1">
    <source>
        <dbReference type="SAM" id="SignalP"/>
    </source>
</evidence>
<dbReference type="EMBL" id="UZAH01026825">
    <property type="protein sequence ID" value="VDO85773.1"/>
    <property type="molecule type" value="Genomic_DNA"/>
</dbReference>
<dbReference type="AlphaFoldDB" id="A0A183FRX6"/>
<feature type="signal peptide" evidence="1">
    <location>
        <begin position="1"/>
        <end position="18"/>
    </location>
</feature>
<proteinExistence type="predicted"/>